<evidence type="ECO:0000256" key="1">
    <source>
        <dbReference type="ARBA" id="ARBA00001946"/>
    </source>
</evidence>
<dbReference type="AlphaFoldDB" id="A0A193CBY3"/>
<keyword evidence="8" id="KW-1185">Reference proteome</keyword>
<dbReference type="PROSITE" id="PS51462">
    <property type="entry name" value="NUDIX"/>
    <property type="match status" value="1"/>
</dbReference>
<gene>
    <name evidence="7" type="ORF">SD37_23025</name>
</gene>
<evidence type="ECO:0000313" key="7">
    <source>
        <dbReference type="EMBL" id="ANN21964.1"/>
    </source>
</evidence>
<proteinExistence type="inferred from homology"/>
<name>A0A193CBY3_AMYOR</name>
<evidence type="ECO:0000256" key="5">
    <source>
        <dbReference type="RuleBase" id="RU003476"/>
    </source>
</evidence>
<accession>A0A193CBY3</accession>
<evidence type="ECO:0000256" key="3">
    <source>
        <dbReference type="ARBA" id="ARBA00022801"/>
    </source>
</evidence>
<dbReference type="STRING" id="31958.SD37_23025"/>
<dbReference type="Gene3D" id="3.90.79.10">
    <property type="entry name" value="Nucleoside Triphosphate Pyrophosphohydrolase"/>
    <property type="match status" value="1"/>
</dbReference>
<evidence type="ECO:0000313" key="8">
    <source>
        <dbReference type="Proteomes" id="UP000093695"/>
    </source>
</evidence>
<dbReference type="RefSeq" id="WP_044855071.1">
    <property type="nucleotide sequence ID" value="NZ_CP016174.1"/>
</dbReference>
<dbReference type="InterPro" id="IPR020476">
    <property type="entry name" value="Nudix_hydrolase"/>
</dbReference>
<evidence type="ECO:0000259" key="6">
    <source>
        <dbReference type="PROSITE" id="PS51462"/>
    </source>
</evidence>
<dbReference type="SUPFAM" id="SSF55811">
    <property type="entry name" value="Nudix"/>
    <property type="match status" value="1"/>
</dbReference>
<keyword evidence="3 5" id="KW-0378">Hydrolase</keyword>
<dbReference type="Proteomes" id="UP000093695">
    <property type="component" value="Chromosome"/>
</dbReference>
<keyword evidence="4" id="KW-0460">Magnesium</keyword>
<dbReference type="PANTHER" id="PTHR43046:SF12">
    <property type="entry name" value="GDP-MANNOSE MANNOSYL HYDROLASE"/>
    <property type="match status" value="1"/>
</dbReference>
<dbReference type="PROSITE" id="PS00893">
    <property type="entry name" value="NUDIX_BOX"/>
    <property type="match status" value="1"/>
</dbReference>
<feature type="domain" description="Nudix hydrolase" evidence="6">
    <location>
        <begin position="34"/>
        <end position="159"/>
    </location>
</feature>
<dbReference type="InterPro" id="IPR020084">
    <property type="entry name" value="NUDIX_hydrolase_CS"/>
</dbReference>
<reference evidence="7 8" key="1">
    <citation type="journal article" date="2015" name="Genome Announc.">
        <title>Draft Genome Sequence of Norvancomycin-Producing Strain Amycolatopsis orientalis CPCC200066.</title>
        <authorList>
            <person name="Lei X."/>
            <person name="Yuan F."/>
            <person name="Shi Y."/>
            <person name="Li X."/>
            <person name="Wang L."/>
            <person name="Hong B."/>
        </authorList>
    </citation>
    <scope>NUCLEOTIDE SEQUENCE [LARGE SCALE GENOMIC DNA]</scope>
    <source>
        <strain evidence="7 8">B-37</strain>
    </source>
</reference>
<organism evidence="7 8">
    <name type="scientific">Amycolatopsis orientalis</name>
    <name type="common">Nocardia orientalis</name>
    <dbReference type="NCBI Taxonomy" id="31958"/>
    <lineage>
        <taxon>Bacteria</taxon>
        <taxon>Bacillati</taxon>
        <taxon>Actinomycetota</taxon>
        <taxon>Actinomycetes</taxon>
        <taxon>Pseudonocardiales</taxon>
        <taxon>Pseudonocardiaceae</taxon>
        <taxon>Amycolatopsis</taxon>
    </lineage>
</organism>
<dbReference type="KEGG" id="aori:SD37_23025"/>
<dbReference type="InterPro" id="IPR015797">
    <property type="entry name" value="NUDIX_hydrolase-like_dom_sf"/>
</dbReference>
<dbReference type="Pfam" id="PF00293">
    <property type="entry name" value="NUDIX"/>
    <property type="match status" value="1"/>
</dbReference>
<protein>
    <submittedName>
        <fullName evidence="7">DNA mismatch repair protein MutT</fullName>
    </submittedName>
</protein>
<dbReference type="PRINTS" id="PR00502">
    <property type="entry name" value="NUDIXFAMILY"/>
</dbReference>
<evidence type="ECO:0000256" key="4">
    <source>
        <dbReference type="ARBA" id="ARBA00022842"/>
    </source>
</evidence>
<comment type="cofactor">
    <cofactor evidence="1">
        <name>Mg(2+)</name>
        <dbReference type="ChEBI" id="CHEBI:18420"/>
    </cofactor>
</comment>
<evidence type="ECO:0000256" key="2">
    <source>
        <dbReference type="ARBA" id="ARBA00005582"/>
    </source>
</evidence>
<dbReference type="InterPro" id="IPR000086">
    <property type="entry name" value="NUDIX_hydrolase_dom"/>
</dbReference>
<dbReference type="EMBL" id="CP016174">
    <property type="protein sequence ID" value="ANN21964.1"/>
    <property type="molecule type" value="Genomic_DNA"/>
</dbReference>
<dbReference type="GO" id="GO:0016787">
    <property type="term" value="F:hydrolase activity"/>
    <property type="evidence" value="ECO:0007669"/>
    <property type="project" value="UniProtKB-KW"/>
</dbReference>
<sequence length="163" mass="18356">MRTVVLPVRDGTGNALIGFRVTTEEESAYPVERSAVPASLVVVLHASTVLMMFDSWRKQWELPGGKRESGETPRQAAVRELREETGIQQVDLAFVALAEFDLVNPERRELLAVYRVQLQVVPRLTVNDEALDFRWWPPSEPVGEDMSPLDAEIARRVVRSSVT</sequence>
<comment type="similarity">
    <text evidence="2 5">Belongs to the Nudix hydrolase family.</text>
</comment>
<dbReference type="PANTHER" id="PTHR43046">
    <property type="entry name" value="GDP-MANNOSE MANNOSYL HYDROLASE"/>
    <property type="match status" value="1"/>
</dbReference>